<proteinExistence type="predicted"/>
<dbReference type="AlphaFoldDB" id="A0A841BHI8"/>
<sequence>MFELPQQGVGALLGTIPAPLALGRVVLDDGAEVTGFLAESTRLDGATDISGFGGWRAATA</sequence>
<organism evidence="2 3">
    <name type="scientific">Allocatelliglobosispora scoriae</name>
    <dbReference type="NCBI Taxonomy" id="643052"/>
    <lineage>
        <taxon>Bacteria</taxon>
        <taxon>Bacillati</taxon>
        <taxon>Actinomycetota</taxon>
        <taxon>Actinomycetes</taxon>
        <taxon>Micromonosporales</taxon>
        <taxon>Micromonosporaceae</taxon>
        <taxon>Allocatelliglobosispora</taxon>
    </lineage>
</organism>
<gene>
    <name evidence="2" type="ORF">F4553_000474</name>
</gene>
<evidence type="ECO:0000313" key="3">
    <source>
        <dbReference type="Proteomes" id="UP000587527"/>
    </source>
</evidence>
<dbReference type="Proteomes" id="UP000587527">
    <property type="component" value="Unassembled WGS sequence"/>
</dbReference>
<keyword evidence="3" id="KW-1185">Reference proteome</keyword>
<comment type="caution">
    <text evidence="2">The sequence shown here is derived from an EMBL/GenBank/DDBJ whole genome shotgun (WGS) entry which is preliminary data.</text>
</comment>
<reference evidence="2 3" key="1">
    <citation type="submission" date="2020-08" db="EMBL/GenBank/DDBJ databases">
        <title>Sequencing the genomes of 1000 actinobacteria strains.</title>
        <authorList>
            <person name="Klenk H.-P."/>
        </authorList>
    </citation>
    <scope>NUCLEOTIDE SEQUENCE [LARGE SCALE GENOMIC DNA]</scope>
    <source>
        <strain evidence="2 3">DSM 45362</strain>
    </source>
</reference>
<dbReference type="InterPro" id="IPR053844">
    <property type="entry name" value="AH_C"/>
</dbReference>
<feature type="domain" description="Allophanate hydrolase C-terminal" evidence="1">
    <location>
        <begin position="1"/>
        <end position="59"/>
    </location>
</feature>
<accession>A0A841BHI8</accession>
<evidence type="ECO:0000259" key="1">
    <source>
        <dbReference type="Pfam" id="PF21986"/>
    </source>
</evidence>
<dbReference type="Gene3D" id="3.10.490.10">
    <property type="entry name" value="Gamma-glutamyl cyclotransferase-like"/>
    <property type="match status" value="1"/>
</dbReference>
<dbReference type="EMBL" id="JACHMN010000001">
    <property type="protein sequence ID" value="MBB5867095.1"/>
    <property type="molecule type" value="Genomic_DNA"/>
</dbReference>
<protein>
    <recommendedName>
        <fullName evidence="1">Allophanate hydrolase C-terminal domain-containing protein</fullName>
    </recommendedName>
</protein>
<dbReference type="Pfam" id="PF21986">
    <property type="entry name" value="AH_C"/>
    <property type="match status" value="1"/>
</dbReference>
<name>A0A841BHI8_9ACTN</name>
<evidence type="ECO:0000313" key="2">
    <source>
        <dbReference type="EMBL" id="MBB5867095.1"/>
    </source>
</evidence>